<gene>
    <name evidence="1" type="ORF">SAMN05216352_103246</name>
</gene>
<protein>
    <submittedName>
        <fullName evidence="1">YlbE-like protein</fullName>
    </submittedName>
</protein>
<dbReference type="OrthoDB" id="1646085at2"/>
<reference evidence="1 2" key="1">
    <citation type="submission" date="2016-10" db="EMBL/GenBank/DDBJ databases">
        <authorList>
            <person name="de Groot N.N."/>
        </authorList>
    </citation>
    <scope>NUCLEOTIDE SEQUENCE [LARGE SCALE GENOMIC DNA]</scope>
    <source>
        <strain evidence="2">P4B,CCM 7963,CECT 7998,DSM 25260,IBRC-M 10614,KCTC 13821</strain>
    </source>
</reference>
<dbReference type="Proteomes" id="UP000199017">
    <property type="component" value="Unassembled WGS sequence"/>
</dbReference>
<dbReference type="InterPro" id="IPR025613">
    <property type="entry name" value="YlbE"/>
</dbReference>
<evidence type="ECO:0000313" key="1">
    <source>
        <dbReference type="EMBL" id="SDH89982.1"/>
    </source>
</evidence>
<dbReference type="STRING" id="930129.SAMN05216352_103246"/>
<sequence length="75" mass="9217">MHPQTYALIKTKPEYKEFLRFHPQWYRTLNKHPEKIEEFISASKVYHGQTIPQRLERFQKNMDMVLMILKLLNNK</sequence>
<dbReference type="EMBL" id="FNDU01000003">
    <property type="protein sequence ID" value="SDH89982.1"/>
    <property type="molecule type" value="Genomic_DNA"/>
</dbReference>
<evidence type="ECO:0000313" key="2">
    <source>
        <dbReference type="Proteomes" id="UP000199017"/>
    </source>
</evidence>
<keyword evidence="2" id="KW-1185">Reference proteome</keyword>
<dbReference type="Pfam" id="PF14003">
    <property type="entry name" value="YlbE"/>
    <property type="match status" value="1"/>
</dbReference>
<proteinExistence type="predicted"/>
<name>A0A1G8G6I3_9BACI</name>
<organism evidence="1 2">
    <name type="scientific">Alteribacillus bidgolensis</name>
    <dbReference type="NCBI Taxonomy" id="930129"/>
    <lineage>
        <taxon>Bacteria</taxon>
        <taxon>Bacillati</taxon>
        <taxon>Bacillota</taxon>
        <taxon>Bacilli</taxon>
        <taxon>Bacillales</taxon>
        <taxon>Bacillaceae</taxon>
        <taxon>Alteribacillus</taxon>
    </lineage>
</organism>
<dbReference type="AlphaFoldDB" id="A0A1G8G6I3"/>
<accession>A0A1G8G6I3</accession>
<dbReference type="RefSeq" id="WP_091582748.1">
    <property type="nucleotide sequence ID" value="NZ_FNDU01000003.1"/>
</dbReference>